<accession>A0A135Z5L9</accession>
<dbReference type="Proteomes" id="UP000070505">
    <property type="component" value="Unassembled WGS sequence"/>
</dbReference>
<evidence type="ECO:0000313" key="1">
    <source>
        <dbReference type="EMBL" id="KXI16899.1"/>
    </source>
</evidence>
<dbReference type="AlphaFoldDB" id="A0A135Z5L9"/>
<gene>
    <name evidence="1" type="ORF">HMPREF3230_00818</name>
</gene>
<dbReference type="PATRIC" id="fig|2702.101.peg.799"/>
<dbReference type="EMBL" id="LSRC01000035">
    <property type="protein sequence ID" value="KXI16899.1"/>
    <property type="molecule type" value="Genomic_DNA"/>
</dbReference>
<proteinExistence type="predicted"/>
<organism evidence="1 2">
    <name type="scientific">Gardnerella vaginalis</name>
    <dbReference type="NCBI Taxonomy" id="2702"/>
    <lineage>
        <taxon>Bacteria</taxon>
        <taxon>Bacillati</taxon>
        <taxon>Actinomycetota</taxon>
        <taxon>Actinomycetes</taxon>
        <taxon>Bifidobacteriales</taxon>
        <taxon>Bifidobacteriaceae</taxon>
        <taxon>Gardnerella</taxon>
    </lineage>
</organism>
<comment type="caution">
    <text evidence="1">The sequence shown here is derived from an EMBL/GenBank/DDBJ whole genome shotgun (WGS) entry which is preliminary data.</text>
</comment>
<reference evidence="1 2" key="1">
    <citation type="submission" date="2016-02" db="EMBL/GenBank/DDBJ databases">
        <authorList>
            <person name="Wen L."/>
            <person name="He K."/>
            <person name="Yang H."/>
        </authorList>
    </citation>
    <scope>NUCLEOTIDE SEQUENCE [LARGE SCALE GENOMIC DNA]</scope>
    <source>
        <strain evidence="1 2">CMW7778B</strain>
    </source>
</reference>
<protein>
    <submittedName>
        <fullName evidence="1">Uncharacterized protein</fullName>
    </submittedName>
</protein>
<sequence>MVRQVRIVNANNSQVQSSANRFSFQVPQEKDSQFKDAGTELKTSTWELENRHAIRSKQILEAVRKLDTTTNEAYKQQLIEYIDELYKQRFGGQLVALFAKCYIGYPYVDHYVSLDGNIVEHYKNSDTVPTLFQPARSLASSPQYAYIEIYSDGEVVPVAEDGTER</sequence>
<name>A0A135Z5L9_GARVA</name>
<dbReference type="RefSeq" id="WP_075523634.1">
    <property type="nucleotide sequence ID" value="NZ_KQ961867.1"/>
</dbReference>
<evidence type="ECO:0000313" key="2">
    <source>
        <dbReference type="Proteomes" id="UP000070505"/>
    </source>
</evidence>